<dbReference type="PROSITE" id="PS50192">
    <property type="entry name" value="T_SNARE"/>
    <property type="match status" value="1"/>
</dbReference>
<keyword evidence="6" id="KW-0472">Membrane</keyword>
<dbReference type="GO" id="GO:0008021">
    <property type="term" value="C:synaptic vesicle"/>
    <property type="evidence" value="ECO:0007669"/>
    <property type="project" value="TreeGrafter"/>
</dbReference>
<dbReference type="PANTHER" id="PTHR19957">
    <property type="entry name" value="SYNTAXIN"/>
    <property type="match status" value="1"/>
</dbReference>
<dbReference type="Gene3D" id="1.20.5.110">
    <property type="match status" value="1"/>
</dbReference>
<keyword evidence="2" id="KW-0812">Transmembrane</keyword>
<keyword evidence="5" id="KW-0175">Coiled coil</keyword>
<evidence type="ECO:0000313" key="9">
    <source>
        <dbReference type="Ensembl" id="ENSCCEP00000001024.1"/>
    </source>
</evidence>
<dbReference type="GO" id="GO:0048787">
    <property type="term" value="C:presynaptic active zone membrane"/>
    <property type="evidence" value="ECO:0007669"/>
    <property type="project" value="TreeGrafter"/>
</dbReference>
<dbReference type="GO" id="GO:0006886">
    <property type="term" value="P:intracellular protein transport"/>
    <property type="evidence" value="ECO:0007669"/>
    <property type="project" value="TreeGrafter"/>
</dbReference>
<dbReference type="InterPro" id="IPR000727">
    <property type="entry name" value="T_SNARE_dom"/>
</dbReference>
<sequence>MIDRIEYNVEHSVDYVERAVSDTKKAVKYQSKARRVSGGGAGASRRAAGPPGLSGATGNVIGPPKT</sequence>
<evidence type="ECO:0000256" key="6">
    <source>
        <dbReference type="ARBA" id="ARBA00023136"/>
    </source>
</evidence>
<evidence type="ECO:0000259" key="8">
    <source>
        <dbReference type="PROSITE" id="PS50192"/>
    </source>
</evidence>
<dbReference type="GO" id="GO:0048278">
    <property type="term" value="P:vesicle docking"/>
    <property type="evidence" value="ECO:0007669"/>
    <property type="project" value="TreeGrafter"/>
</dbReference>
<reference evidence="9" key="2">
    <citation type="submission" date="2025-09" db="UniProtKB">
        <authorList>
            <consortium name="Ensembl"/>
        </authorList>
    </citation>
    <scope>IDENTIFICATION</scope>
</reference>
<evidence type="ECO:0000256" key="4">
    <source>
        <dbReference type="ARBA" id="ARBA00022989"/>
    </source>
</evidence>
<keyword evidence="10" id="KW-1185">Reference proteome</keyword>
<organism evidence="9 10">
    <name type="scientific">Cyanistes caeruleus</name>
    <name type="common">Eurasian blue tit</name>
    <name type="synonym">Parus caeruleus</name>
    <dbReference type="NCBI Taxonomy" id="156563"/>
    <lineage>
        <taxon>Eukaryota</taxon>
        <taxon>Metazoa</taxon>
        <taxon>Chordata</taxon>
        <taxon>Craniata</taxon>
        <taxon>Vertebrata</taxon>
        <taxon>Euteleostomi</taxon>
        <taxon>Archelosauria</taxon>
        <taxon>Archosauria</taxon>
        <taxon>Dinosauria</taxon>
        <taxon>Saurischia</taxon>
        <taxon>Theropoda</taxon>
        <taxon>Coelurosauria</taxon>
        <taxon>Aves</taxon>
        <taxon>Neognathae</taxon>
        <taxon>Neoaves</taxon>
        <taxon>Telluraves</taxon>
        <taxon>Australaves</taxon>
        <taxon>Passeriformes</taxon>
        <taxon>Paridae</taxon>
        <taxon>Cyanistes</taxon>
    </lineage>
</organism>
<evidence type="ECO:0000256" key="7">
    <source>
        <dbReference type="SAM" id="MobiDB-lite"/>
    </source>
</evidence>
<dbReference type="Pfam" id="PF05739">
    <property type="entry name" value="SNARE"/>
    <property type="match status" value="1"/>
</dbReference>
<accession>A0A8C0U1C2</accession>
<dbReference type="AlphaFoldDB" id="A0A8C0U1C2"/>
<dbReference type="Proteomes" id="UP000694410">
    <property type="component" value="Unplaced"/>
</dbReference>
<dbReference type="SUPFAM" id="SSF58038">
    <property type="entry name" value="SNARE fusion complex"/>
    <property type="match status" value="1"/>
</dbReference>
<feature type="domain" description="T-SNARE coiled-coil homology" evidence="8">
    <location>
        <begin position="1"/>
        <end position="26"/>
    </location>
</feature>
<evidence type="ECO:0000256" key="2">
    <source>
        <dbReference type="ARBA" id="ARBA00022692"/>
    </source>
</evidence>
<dbReference type="Ensembl" id="ENSCCET00000001874.1">
    <property type="protein sequence ID" value="ENSCCEP00000001024.1"/>
    <property type="gene ID" value="ENSCCEG00000001291.1"/>
</dbReference>
<reference evidence="9" key="1">
    <citation type="submission" date="2025-08" db="UniProtKB">
        <authorList>
            <consortium name="Ensembl"/>
        </authorList>
    </citation>
    <scope>IDENTIFICATION</scope>
</reference>
<evidence type="ECO:0000256" key="3">
    <source>
        <dbReference type="ARBA" id="ARBA00022775"/>
    </source>
</evidence>
<dbReference type="GO" id="GO:0000149">
    <property type="term" value="F:SNARE binding"/>
    <property type="evidence" value="ECO:0007669"/>
    <property type="project" value="TreeGrafter"/>
</dbReference>
<evidence type="ECO:0000256" key="5">
    <source>
        <dbReference type="ARBA" id="ARBA00023054"/>
    </source>
</evidence>
<keyword evidence="3" id="KW-0813">Transport</keyword>
<dbReference type="GO" id="GO:0031201">
    <property type="term" value="C:SNARE complex"/>
    <property type="evidence" value="ECO:0007669"/>
    <property type="project" value="TreeGrafter"/>
</dbReference>
<proteinExistence type="predicted"/>
<dbReference type="GO" id="GO:0031629">
    <property type="term" value="P:synaptic vesicle fusion to presynaptic active zone membrane"/>
    <property type="evidence" value="ECO:0007669"/>
    <property type="project" value="TreeGrafter"/>
</dbReference>
<dbReference type="InterPro" id="IPR045242">
    <property type="entry name" value="Syntaxin"/>
</dbReference>
<feature type="region of interest" description="Disordered" evidence="7">
    <location>
        <begin position="31"/>
        <end position="66"/>
    </location>
</feature>
<name>A0A8C0U1C2_CYACU</name>
<keyword evidence="3" id="KW-0532">Neurotransmitter transport</keyword>
<evidence type="ECO:0000256" key="1">
    <source>
        <dbReference type="ARBA" id="ARBA00004211"/>
    </source>
</evidence>
<protein>
    <recommendedName>
        <fullName evidence="8">t-SNARE coiled-coil homology domain-containing protein</fullName>
    </recommendedName>
</protein>
<keyword evidence="4" id="KW-1133">Transmembrane helix</keyword>
<comment type="subcellular location">
    <subcellularLocation>
        <location evidence="1">Membrane</location>
        <topology evidence="1">Single-pass type IV membrane protein</topology>
    </subcellularLocation>
</comment>
<dbReference type="PANTHER" id="PTHR19957:SF334">
    <property type="entry name" value="SYNTAXIN-1B"/>
    <property type="match status" value="1"/>
</dbReference>
<evidence type="ECO:0000313" key="10">
    <source>
        <dbReference type="Proteomes" id="UP000694410"/>
    </source>
</evidence>
<dbReference type="GO" id="GO:0005484">
    <property type="term" value="F:SNAP receptor activity"/>
    <property type="evidence" value="ECO:0007669"/>
    <property type="project" value="TreeGrafter"/>
</dbReference>
<dbReference type="GO" id="GO:0098967">
    <property type="term" value="P:exocytic insertion of neurotransmitter receptor to postsynaptic membrane"/>
    <property type="evidence" value="ECO:0007669"/>
    <property type="project" value="TreeGrafter"/>
</dbReference>